<evidence type="ECO:0000256" key="4">
    <source>
        <dbReference type="PROSITE-ProRule" id="PRU00146"/>
    </source>
</evidence>
<keyword evidence="8" id="KW-1185">Reference proteome</keyword>
<organism evidence="7 8">
    <name type="scientific">Fragilariopsis cylindrus CCMP1102</name>
    <dbReference type="NCBI Taxonomy" id="635003"/>
    <lineage>
        <taxon>Eukaryota</taxon>
        <taxon>Sar</taxon>
        <taxon>Stramenopiles</taxon>
        <taxon>Ochrophyta</taxon>
        <taxon>Bacillariophyta</taxon>
        <taxon>Bacillariophyceae</taxon>
        <taxon>Bacillariophycidae</taxon>
        <taxon>Bacillariales</taxon>
        <taxon>Bacillariaceae</taxon>
        <taxon>Fragilariopsis</taxon>
    </lineage>
</organism>
<evidence type="ECO:0000256" key="5">
    <source>
        <dbReference type="SAM" id="MobiDB-lite"/>
    </source>
</evidence>
<feature type="non-terminal residue" evidence="7">
    <location>
        <position position="102"/>
    </location>
</feature>
<dbReference type="AlphaFoldDB" id="A0A1E7ERF8"/>
<evidence type="ECO:0000256" key="1">
    <source>
        <dbReference type="ARBA" id="ARBA00022723"/>
    </source>
</evidence>
<sequence>MPQADIYTNYIAIRINKGQDHIRKRKRVYENRKEGKNSSDNDASDDSTDSHTIDTVNEYNCESCGDGGSLIMCSICDKTYHKHCLDPPLDQVPEGEWYCQEC</sequence>
<name>A0A1E7ERF8_9STRA</name>
<dbReference type="PROSITE" id="PS50016">
    <property type="entry name" value="ZF_PHD_2"/>
    <property type="match status" value="1"/>
</dbReference>
<dbReference type="GO" id="GO:0008270">
    <property type="term" value="F:zinc ion binding"/>
    <property type="evidence" value="ECO:0007669"/>
    <property type="project" value="UniProtKB-KW"/>
</dbReference>
<feature type="domain" description="PHD-type" evidence="6">
    <location>
        <begin position="58"/>
        <end position="102"/>
    </location>
</feature>
<evidence type="ECO:0000256" key="2">
    <source>
        <dbReference type="ARBA" id="ARBA00022771"/>
    </source>
</evidence>
<dbReference type="PROSITE" id="PS01359">
    <property type="entry name" value="ZF_PHD_1"/>
    <property type="match status" value="1"/>
</dbReference>
<dbReference type="InterPro" id="IPR019787">
    <property type="entry name" value="Znf_PHD-finger"/>
</dbReference>
<dbReference type="InterPro" id="IPR011011">
    <property type="entry name" value="Znf_FYVE_PHD"/>
</dbReference>
<dbReference type="InterPro" id="IPR001965">
    <property type="entry name" value="Znf_PHD"/>
</dbReference>
<reference evidence="7 8" key="1">
    <citation type="submission" date="2016-09" db="EMBL/GenBank/DDBJ databases">
        <title>Extensive genetic diversity and differential bi-allelic expression allows diatom success in the polar Southern Ocean.</title>
        <authorList>
            <consortium name="DOE Joint Genome Institute"/>
            <person name="Mock T."/>
            <person name="Otillar R.P."/>
            <person name="Strauss J."/>
            <person name="Dupont C."/>
            <person name="Frickenhaus S."/>
            <person name="Maumus F."/>
            <person name="Mcmullan M."/>
            <person name="Sanges R."/>
            <person name="Schmutz J."/>
            <person name="Toseland A."/>
            <person name="Valas R."/>
            <person name="Veluchamy A."/>
            <person name="Ward B.J."/>
            <person name="Allen A."/>
            <person name="Barry K."/>
            <person name="Falciatore A."/>
            <person name="Ferrante M."/>
            <person name="Fortunato A.E."/>
            <person name="Gloeckner G."/>
            <person name="Gruber A."/>
            <person name="Hipkin R."/>
            <person name="Janech M."/>
            <person name="Kroth P."/>
            <person name="Leese F."/>
            <person name="Lindquist E."/>
            <person name="Lyon B.R."/>
            <person name="Martin J."/>
            <person name="Mayer C."/>
            <person name="Parker M."/>
            <person name="Quesneville H."/>
            <person name="Raymond J."/>
            <person name="Uhlig C."/>
            <person name="Valentin K.U."/>
            <person name="Worden A.Z."/>
            <person name="Armbrust E.V."/>
            <person name="Bowler C."/>
            <person name="Green B."/>
            <person name="Moulton V."/>
            <person name="Van Oosterhout C."/>
            <person name="Grigoriev I."/>
        </authorList>
    </citation>
    <scope>NUCLEOTIDE SEQUENCE [LARGE SCALE GENOMIC DNA]</scope>
    <source>
        <strain evidence="7 8">CCMP1102</strain>
    </source>
</reference>
<dbReference type="KEGG" id="fcy:FRACYDRAFT_196648"/>
<gene>
    <name evidence="7" type="ORF">FRACYDRAFT_196648</name>
</gene>
<evidence type="ECO:0000259" key="6">
    <source>
        <dbReference type="PROSITE" id="PS50016"/>
    </source>
</evidence>
<dbReference type="PANTHER" id="PTHR24102:SF28">
    <property type="entry name" value="PHD-TYPE DOMAIN-CONTAINING PROTEIN"/>
    <property type="match status" value="1"/>
</dbReference>
<evidence type="ECO:0000313" key="8">
    <source>
        <dbReference type="Proteomes" id="UP000095751"/>
    </source>
</evidence>
<dbReference type="InterPro" id="IPR019786">
    <property type="entry name" value="Zinc_finger_PHD-type_CS"/>
</dbReference>
<keyword evidence="3" id="KW-0862">Zinc</keyword>
<feature type="region of interest" description="Disordered" evidence="5">
    <location>
        <begin position="21"/>
        <end position="52"/>
    </location>
</feature>
<dbReference type="EMBL" id="KV784380">
    <property type="protein sequence ID" value="OEU08485.1"/>
    <property type="molecule type" value="Genomic_DNA"/>
</dbReference>
<evidence type="ECO:0000313" key="7">
    <source>
        <dbReference type="EMBL" id="OEU08485.1"/>
    </source>
</evidence>
<dbReference type="Gene3D" id="3.30.40.10">
    <property type="entry name" value="Zinc/RING finger domain, C3HC4 (zinc finger)"/>
    <property type="match status" value="1"/>
</dbReference>
<dbReference type="SMART" id="SM00249">
    <property type="entry name" value="PHD"/>
    <property type="match status" value="1"/>
</dbReference>
<keyword evidence="1" id="KW-0479">Metal-binding</keyword>
<dbReference type="SUPFAM" id="SSF57903">
    <property type="entry name" value="FYVE/PHD zinc finger"/>
    <property type="match status" value="1"/>
</dbReference>
<protein>
    <recommendedName>
        <fullName evidence="6">PHD-type domain-containing protein</fullName>
    </recommendedName>
</protein>
<accession>A0A1E7ERF8</accession>
<keyword evidence="2 4" id="KW-0863">Zinc-finger</keyword>
<proteinExistence type="predicted"/>
<feature type="compositionally biased region" description="Basic and acidic residues" evidence="5">
    <location>
        <begin position="28"/>
        <end position="39"/>
    </location>
</feature>
<evidence type="ECO:0000256" key="3">
    <source>
        <dbReference type="ARBA" id="ARBA00022833"/>
    </source>
</evidence>
<dbReference type="InParanoid" id="A0A1E7ERF8"/>
<dbReference type="InterPro" id="IPR013083">
    <property type="entry name" value="Znf_RING/FYVE/PHD"/>
</dbReference>
<dbReference type="PANTHER" id="PTHR24102">
    <property type="entry name" value="PHD FINGER PROTEIN"/>
    <property type="match status" value="1"/>
</dbReference>
<dbReference type="Proteomes" id="UP000095751">
    <property type="component" value="Unassembled WGS sequence"/>
</dbReference>
<dbReference type="Pfam" id="PF00628">
    <property type="entry name" value="PHD"/>
    <property type="match status" value="1"/>
</dbReference>
<dbReference type="OrthoDB" id="432829at2759"/>